<sequence>MKKIRDERLQWKNLKNIRVVYIVQTLGILAILGYDLTTKGLDGMTNNPVWIVFMVSVIVNAYLSMTISVDHEERQRSPVKSLYISLTVISVLAAIIGLFVSFSDGQTVWNGLLIGGIIFVSFLVPVLYIFKLRKDNLEEEISN</sequence>
<evidence type="ECO:0000256" key="1">
    <source>
        <dbReference type="SAM" id="Phobius"/>
    </source>
</evidence>
<gene>
    <name evidence="2" type="ORF">SAMN05421677_102167</name>
</gene>
<dbReference type="OrthoDB" id="2300382at2"/>
<dbReference type="RefSeq" id="WP_089650941.1">
    <property type="nucleotide sequence ID" value="NZ_FNIZ01000002.1"/>
</dbReference>
<keyword evidence="1" id="KW-0812">Transmembrane</keyword>
<keyword evidence="1" id="KW-1133">Transmembrane helix</keyword>
<proteinExistence type="predicted"/>
<organism evidence="2 3">
    <name type="scientific">Halobacillus aidingensis</name>
    <dbReference type="NCBI Taxonomy" id="240303"/>
    <lineage>
        <taxon>Bacteria</taxon>
        <taxon>Bacillati</taxon>
        <taxon>Bacillota</taxon>
        <taxon>Bacilli</taxon>
        <taxon>Bacillales</taxon>
        <taxon>Bacillaceae</taxon>
        <taxon>Halobacillus</taxon>
    </lineage>
</organism>
<evidence type="ECO:0000313" key="3">
    <source>
        <dbReference type="Proteomes" id="UP000198860"/>
    </source>
</evidence>
<reference evidence="3" key="1">
    <citation type="submission" date="2016-10" db="EMBL/GenBank/DDBJ databases">
        <authorList>
            <person name="Varghese N."/>
            <person name="Submissions S."/>
        </authorList>
    </citation>
    <scope>NUCLEOTIDE SEQUENCE [LARGE SCALE GENOMIC DNA]</scope>
    <source>
        <strain evidence="3">CGMCC 1.3703</strain>
    </source>
</reference>
<dbReference type="EMBL" id="FNIZ01000002">
    <property type="protein sequence ID" value="SDN99865.1"/>
    <property type="molecule type" value="Genomic_DNA"/>
</dbReference>
<dbReference type="STRING" id="240303.SAMN05421677_102167"/>
<feature type="transmembrane region" description="Helical" evidence="1">
    <location>
        <begin position="108"/>
        <end position="130"/>
    </location>
</feature>
<evidence type="ECO:0008006" key="4">
    <source>
        <dbReference type="Google" id="ProtNLM"/>
    </source>
</evidence>
<feature type="transmembrane region" description="Helical" evidence="1">
    <location>
        <begin position="49"/>
        <end position="69"/>
    </location>
</feature>
<dbReference type="Proteomes" id="UP000198860">
    <property type="component" value="Unassembled WGS sequence"/>
</dbReference>
<accession>A0A1H0FYY5</accession>
<keyword evidence="1" id="KW-0472">Membrane</keyword>
<feature type="transmembrane region" description="Helical" evidence="1">
    <location>
        <begin position="81"/>
        <end position="102"/>
    </location>
</feature>
<dbReference type="AlphaFoldDB" id="A0A1H0FYY5"/>
<evidence type="ECO:0000313" key="2">
    <source>
        <dbReference type="EMBL" id="SDN99865.1"/>
    </source>
</evidence>
<protein>
    <recommendedName>
        <fullName evidence="4">Branched-chain amino acid ABC transporter substrate-binding protein</fullName>
    </recommendedName>
</protein>
<name>A0A1H0FYY5_HALAD</name>
<feature type="transmembrane region" description="Helical" evidence="1">
    <location>
        <begin position="20"/>
        <end position="37"/>
    </location>
</feature>
<keyword evidence="3" id="KW-1185">Reference proteome</keyword>